<organism evidence="1">
    <name type="scientific">marine sediment metagenome</name>
    <dbReference type="NCBI Taxonomy" id="412755"/>
    <lineage>
        <taxon>unclassified sequences</taxon>
        <taxon>metagenomes</taxon>
        <taxon>ecological metagenomes</taxon>
    </lineage>
</organism>
<feature type="non-terminal residue" evidence="1">
    <location>
        <position position="1"/>
    </location>
</feature>
<gene>
    <name evidence="1" type="ORF">S06H3_20536</name>
</gene>
<protein>
    <submittedName>
        <fullName evidence="1">Uncharacterized protein</fullName>
    </submittedName>
</protein>
<accession>X1L612</accession>
<sequence>TLVVLGMRGKSTYDRESKYVISGVDSFTNGSSAGTTISTTNMTDDTTIYHTDDNWNEGYVAKWTNIVPTNDTITVTIYSVDTVDDKGYLSAIKLTEESSDTVVSKKTGGTPPVPPSTVEIGDTGDCMGTFKFNGIGTISQIKITEYGSCDADGELENVKLFKDDGDGNWESDKDTQIGSENFNASNKATFSGLNFSAGSTCYVHVVLDVKSDATTGNTVGIEIYQASDVNSTKDVTADWPVQLGTSTINVQDTIAPSAVTNLSALTGDYYAG</sequence>
<name>X1L612_9ZZZZ</name>
<reference evidence="1" key="1">
    <citation type="journal article" date="2014" name="Front. Microbiol.">
        <title>High frequency of phylogenetically diverse reductive dehalogenase-homologous genes in deep subseafloor sedimentary metagenomes.</title>
        <authorList>
            <person name="Kawai M."/>
            <person name="Futagami T."/>
            <person name="Toyoda A."/>
            <person name="Takaki Y."/>
            <person name="Nishi S."/>
            <person name="Hori S."/>
            <person name="Arai W."/>
            <person name="Tsubouchi T."/>
            <person name="Morono Y."/>
            <person name="Uchiyama I."/>
            <person name="Ito T."/>
            <person name="Fujiyama A."/>
            <person name="Inagaki F."/>
            <person name="Takami H."/>
        </authorList>
    </citation>
    <scope>NUCLEOTIDE SEQUENCE</scope>
    <source>
        <strain evidence="1">Expedition CK06-06</strain>
    </source>
</reference>
<dbReference type="AlphaFoldDB" id="X1L612"/>
<proteinExistence type="predicted"/>
<evidence type="ECO:0000313" key="1">
    <source>
        <dbReference type="EMBL" id="GAI14792.1"/>
    </source>
</evidence>
<dbReference type="EMBL" id="BARV01010645">
    <property type="protein sequence ID" value="GAI14792.1"/>
    <property type="molecule type" value="Genomic_DNA"/>
</dbReference>
<comment type="caution">
    <text evidence="1">The sequence shown here is derived from an EMBL/GenBank/DDBJ whole genome shotgun (WGS) entry which is preliminary data.</text>
</comment>
<feature type="non-terminal residue" evidence="1">
    <location>
        <position position="272"/>
    </location>
</feature>